<keyword evidence="12" id="KW-1185">Reference proteome</keyword>
<dbReference type="FunFam" id="3.40.50.2300:FF:000002">
    <property type="entry name" value="DNA-binding response regulator PhoP"/>
    <property type="match status" value="1"/>
</dbReference>
<protein>
    <submittedName>
        <fullName evidence="11">DNA-binding response regulator</fullName>
    </submittedName>
</protein>
<evidence type="ECO:0000256" key="4">
    <source>
        <dbReference type="ARBA" id="ARBA00023125"/>
    </source>
</evidence>
<dbReference type="SMART" id="SM00448">
    <property type="entry name" value="REC"/>
    <property type="match status" value="1"/>
</dbReference>
<proteinExistence type="predicted"/>
<keyword evidence="1 6" id="KW-0597">Phosphoprotein</keyword>
<dbReference type="Pfam" id="PF00072">
    <property type="entry name" value="Response_reg"/>
    <property type="match status" value="1"/>
</dbReference>
<keyword evidence="4 7" id="KW-0238">DNA-binding</keyword>
<dbReference type="CDD" id="cd00383">
    <property type="entry name" value="trans_reg_C"/>
    <property type="match status" value="1"/>
</dbReference>
<dbReference type="PANTHER" id="PTHR48111">
    <property type="entry name" value="REGULATOR OF RPOS"/>
    <property type="match status" value="1"/>
</dbReference>
<dbReference type="GO" id="GO:0032993">
    <property type="term" value="C:protein-DNA complex"/>
    <property type="evidence" value="ECO:0007669"/>
    <property type="project" value="TreeGrafter"/>
</dbReference>
<accession>A0A2N7WBF5</accession>
<dbReference type="Gene3D" id="3.40.50.2300">
    <property type="match status" value="1"/>
</dbReference>
<dbReference type="Proteomes" id="UP000235347">
    <property type="component" value="Unassembled WGS sequence"/>
</dbReference>
<dbReference type="AlphaFoldDB" id="A0A2N7WBF5"/>
<organism evidence="11 12">
    <name type="scientific">Trinickia soli</name>
    <dbReference type="NCBI Taxonomy" id="380675"/>
    <lineage>
        <taxon>Bacteria</taxon>
        <taxon>Pseudomonadati</taxon>
        <taxon>Pseudomonadota</taxon>
        <taxon>Betaproteobacteria</taxon>
        <taxon>Burkholderiales</taxon>
        <taxon>Burkholderiaceae</taxon>
        <taxon>Trinickia</taxon>
    </lineage>
</organism>
<dbReference type="GO" id="GO:0000976">
    <property type="term" value="F:transcription cis-regulatory region binding"/>
    <property type="evidence" value="ECO:0007669"/>
    <property type="project" value="TreeGrafter"/>
</dbReference>
<dbReference type="InterPro" id="IPR036388">
    <property type="entry name" value="WH-like_DNA-bd_sf"/>
</dbReference>
<dbReference type="Gene3D" id="1.10.10.10">
    <property type="entry name" value="Winged helix-like DNA-binding domain superfamily/Winged helix DNA-binding domain"/>
    <property type="match status" value="1"/>
</dbReference>
<dbReference type="Gene3D" id="6.10.250.690">
    <property type="match status" value="1"/>
</dbReference>
<evidence type="ECO:0000256" key="8">
    <source>
        <dbReference type="SAM" id="MobiDB-lite"/>
    </source>
</evidence>
<feature type="compositionally biased region" description="Low complexity" evidence="8">
    <location>
        <begin position="236"/>
        <end position="271"/>
    </location>
</feature>
<dbReference type="PROSITE" id="PS51755">
    <property type="entry name" value="OMPR_PHOB"/>
    <property type="match status" value="1"/>
</dbReference>
<dbReference type="InterPro" id="IPR001789">
    <property type="entry name" value="Sig_transdc_resp-reg_receiver"/>
</dbReference>
<gene>
    <name evidence="11" type="ORF">C0Z19_06460</name>
</gene>
<evidence type="ECO:0000256" key="1">
    <source>
        <dbReference type="ARBA" id="ARBA00022553"/>
    </source>
</evidence>
<dbReference type="InterPro" id="IPR016032">
    <property type="entry name" value="Sig_transdc_resp-reg_C-effctor"/>
</dbReference>
<dbReference type="SUPFAM" id="SSF52172">
    <property type="entry name" value="CheY-like"/>
    <property type="match status" value="1"/>
</dbReference>
<dbReference type="PANTHER" id="PTHR48111:SF67">
    <property type="entry name" value="TRANSCRIPTIONAL REGULATORY PROTEIN TCTD"/>
    <property type="match status" value="1"/>
</dbReference>
<dbReference type="GO" id="GO:0006355">
    <property type="term" value="P:regulation of DNA-templated transcription"/>
    <property type="evidence" value="ECO:0007669"/>
    <property type="project" value="InterPro"/>
</dbReference>
<evidence type="ECO:0000256" key="3">
    <source>
        <dbReference type="ARBA" id="ARBA00023015"/>
    </source>
</evidence>
<dbReference type="Pfam" id="PF00486">
    <property type="entry name" value="Trans_reg_C"/>
    <property type="match status" value="1"/>
</dbReference>
<dbReference type="PROSITE" id="PS50110">
    <property type="entry name" value="RESPONSE_REGULATORY"/>
    <property type="match status" value="1"/>
</dbReference>
<evidence type="ECO:0000256" key="2">
    <source>
        <dbReference type="ARBA" id="ARBA00023012"/>
    </source>
</evidence>
<dbReference type="SMART" id="SM00862">
    <property type="entry name" value="Trans_reg_C"/>
    <property type="match status" value="1"/>
</dbReference>
<evidence type="ECO:0000259" key="10">
    <source>
        <dbReference type="PROSITE" id="PS51755"/>
    </source>
</evidence>
<keyword evidence="2" id="KW-0902">Two-component regulatory system</keyword>
<dbReference type="GO" id="GO:0005829">
    <property type="term" value="C:cytosol"/>
    <property type="evidence" value="ECO:0007669"/>
    <property type="project" value="TreeGrafter"/>
</dbReference>
<feature type="region of interest" description="Disordered" evidence="8">
    <location>
        <begin position="236"/>
        <end position="277"/>
    </location>
</feature>
<dbReference type="RefSeq" id="WP_102609134.1">
    <property type="nucleotide sequence ID" value="NZ_CADIKD010000011.1"/>
</dbReference>
<reference evidence="11 12" key="1">
    <citation type="submission" date="2018-01" db="EMBL/GenBank/DDBJ databases">
        <title>Whole genome analyses suggest that Burkholderia sensu lato contains two further novel genera in the rhizoxinica-symbiotica group Mycetohabitans gen. nov., and Trinickia gen. nov.: implications for the evolution of diazotrophy and nodulation in the Burkholderiaceae.</title>
        <authorList>
            <person name="Estrada-de los Santos P."/>
            <person name="Palmer M."/>
            <person name="Chavez-Ramirez B."/>
            <person name="Beukes C."/>
            <person name="Steenkamp E.T."/>
            <person name="Hirsch A.M."/>
            <person name="Manyaka P."/>
            <person name="Maluk M."/>
            <person name="Lafos M."/>
            <person name="Crook M."/>
            <person name="Gross E."/>
            <person name="Simon M.F."/>
            <person name="Bueno dos Reis Junior F."/>
            <person name="Poole P.S."/>
            <person name="Venter S.N."/>
            <person name="James E.K."/>
        </authorList>
    </citation>
    <scope>NUCLEOTIDE SEQUENCE [LARGE SCALE GENOMIC DNA]</scope>
    <source>
        <strain evidence="11 12">GP25-8</strain>
    </source>
</reference>
<dbReference type="CDD" id="cd17624">
    <property type="entry name" value="REC_OmpR_PmrA-like"/>
    <property type="match status" value="1"/>
</dbReference>
<sequence length="277" mass="29353">MRILIAEDDSILADGLVRSLRQSGYAVDHVKGGSEADAALSMQTFDLLILDLGLPRMSGLEVLRRLRARNSSLPVLILTAADGVDERVKGLDLGADDYMSKPFHLNELEARVRALTRRGSGGGPAVVRHGSLTYDQVGRVASVGEQVLELSARELGVLEVLLQRIGRLVSKEQLVDHLCEWGEEVSNNAIEVYVHRLRKKIEPSGVRIITVRGLGYCLEKPAATCAGATTTTATTAGAATSATPTPDPAGASAAQAARVHAAAATTPADATPHIRPK</sequence>
<name>A0A2N7WBF5_9BURK</name>
<evidence type="ECO:0000313" key="11">
    <source>
        <dbReference type="EMBL" id="PMS26743.1"/>
    </source>
</evidence>
<dbReference type="InterPro" id="IPR039420">
    <property type="entry name" value="WalR-like"/>
</dbReference>
<feature type="DNA-binding region" description="OmpR/PhoB-type" evidence="7">
    <location>
        <begin position="124"/>
        <end position="220"/>
    </location>
</feature>
<comment type="caution">
    <text evidence="11">The sequence shown here is derived from an EMBL/GenBank/DDBJ whole genome shotgun (WGS) entry which is preliminary data.</text>
</comment>
<feature type="domain" description="Response regulatory" evidence="9">
    <location>
        <begin position="2"/>
        <end position="116"/>
    </location>
</feature>
<dbReference type="InterPro" id="IPR001867">
    <property type="entry name" value="OmpR/PhoB-type_DNA-bd"/>
</dbReference>
<keyword evidence="5" id="KW-0804">Transcription</keyword>
<dbReference type="InterPro" id="IPR011006">
    <property type="entry name" value="CheY-like_superfamily"/>
</dbReference>
<evidence type="ECO:0000313" key="12">
    <source>
        <dbReference type="Proteomes" id="UP000235347"/>
    </source>
</evidence>
<dbReference type="GO" id="GO:0000156">
    <property type="term" value="F:phosphorelay response regulator activity"/>
    <property type="evidence" value="ECO:0007669"/>
    <property type="project" value="TreeGrafter"/>
</dbReference>
<evidence type="ECO:0000256" key="5">
    <source>
        <dbReference type="ARBA" id="ARBA00023163"/>
    </source>
</evidence>
<evidence type="ECO:0000256" key="6">
    <source>
        <dbReference type="PROSITE-ProRule" id="PRU00169"/>
    </source>
</evidence>
<dbReference type="SUPFAM" id="SSF46894">
    <property type="entry name" value="C-terminal effector domain of the bipartite response regulators"/>
    <property type="match status" value="1"/>
</dbReference>
<evidence type="ECO:0000259" key="9">
    <source>
        <dbReference type="PROSITE" id="PS50110"/>
    </source>
</evidence>
<evidence type="ECO:0000256" key="7">
    <source>
        <dbReference type="PROSITE-ProRule" id="PRU01091"/>
    </source>
</evidence>
<dbReference type="EMBL" id="PNYB01000004">
    <property type="protein sequence ID" value="PMS26743.1"/>
    <property type="molecule type" value="Genomic_DNA"/>
</dbReference>
<feature type="domain" description="OmpR/PhoB-type" evidence="10">
    <location>
        <begin position="124"/>
        <end position="220"/>
    </location>
</feature>
<feature type="modified residue" description="4-aspartylphosphate" evidence="6">
    <location>
        <position position="51"/>
    </location>
</feature>
<keyword evidence="3" id="KW-0805">Transcription regulation</keyword>